<evidence type="ECO:0000256" key="4">
    <source>
        <dbReference type="ARBA" id="ARBA00023172"/>
    </source>
</evidence>
<sequence>MEILILILLAVLVVLCAAVLVVALKNKPVREDTGEKIRPVTEKLDNLSGRLDYLSSQTDKSLREVSKSMQDLTEKNYQQMIKVNETLTENSDKQAEKISASITRMQESNEKKLDEMRKTVDEKLAETLNQRLNASFKTVSEQLSNVYKSLGEMKELSSGVTDNVKSLNKVLTNVKARGTWAEVQLGNILDETIPNMYDTNVKTNPAYDGRVEFAVRIPAKENDEITYLPIDSKFPMEDYIRLSAAAENGNYDELEKARKALETRVKDEAKLVKKYIAPPGTTPFAILYLATEGLYAEIASGKSGIAETLQAQGVMIAGPSTITALLNSLAMGFRTIAINKKANEVWKVLGAAKTQYEKFGTLLQKAKDKIEAAGKALDEADHRNSIIQKNLKSVETLETNAANDILGIEE</sequence>
<dbReference type="Pfam" id="PF02646">
    <property type="entry name" value="RmuC"/>
    <property type="match status" value="1"/>
</dbReference>
<reference evidence="6" key="2">
    <citation type="submission" date="2021-04" db="EMBL/GenBank/DDBJ databases">
        <authorList>
            <person name="Gilroy R."/>
        </authorList>
    </citation>
    <scope>NUCLEOTIDE SEQUENCE</scope>
    <source>
        <strain evidence="6">CHK188-16595</strain>
    </source>
</reference>
<dbReference type="PANTHER" id="PTHR30563">
    <property type="entry name" value="DNA RECOMBINATION PROTEIN RMUC"/>
    <property type="match status" value="1"/>
</dbReference>
<reference evidence="6" key="1">
    <citation type="journal article" date="2021" name="PeerJ">
        <title>Extensive microbial diversity within the chicken gut microbiome revealed by metagenomics and culture.</title>
        <authorList>
            <person name="Gilroy R."/>
            <person name="Ravi A."/>
            <person name="Getino M."/>
            <person name="Pursley I."/>
            <person name="Horton D.L."/>
            <person name="Alikhan N.F."/>
            <person name="Baker D."/>
            <person name="Gharbi K."/>
            <person name="Hall N."/>
            <person name="Watson M."/>
            <person name="Adriaenssens E.M."/>
            <person name="Foster-Nyarko E."/>
            <person name="Jarju S."/>
            <person name="Secka A."/>
            <person name="Antonio M."/>
            <person name="Oren A."/>
            <person name="Chaudhuri R.R."/>
            <person name="La Ragione R."/>
            <person name="Hildebrand F."/>
            <person name="Pallen M.J."/>
        </authorList>
    </citation>
    <scope>NUCLEOTIDE SEQUENCE</scope>
    <source>
        <strain evidence="6">CHK188-16595</strain>
    </source>
</reference>
<evidence type="ECO:0000313" key="7">
    <source>
        <dbReference type="Proteomes" id="UP000823877"/>
    </source>
</evidence>
<dbReference type="SUPFAM" id="SSF58113">
    <property type="entry name" value="Apolipoprotein A-I"/>
    <property type="match status" value="1"/>
</dbReference>
<dbReference type="Proteomes" id="UP000823877">
    <property type="component" value="Unassembled WGS sequence"/>
</dbReference>
<dbReference type="PANTHER" id="PTHR30563:SF0">
    <property type="entry name" value="DNA RECOMBINATION PROTEIN RMUC"/>
    <property type="match status" value="1"/>
</dbReference>
<dbReference type="EMBL" id="DWXN01000003">
    <property type="protein sequence ID" value="HJB74422.1"/>
    <property type="molecule type" value="Genomic_DNA"/>
</dbReference>
<dbReference type="Gene3D" id="1.20.5.1230">
    <property type="entry name" value="Apolipoprotein A-I"/>
    <property type="match status" value="1"/>
</dbReference>
<accession>A0A9D2MH22</accession>
<name>A0A9D2MH22_9FIRM</name>
<comment type="function">
    <text evidence="1">Involved in DNA recombination.</text>
</comment>
<evidence type="ECO:0000256" key="2">
    <source>
        <dbReference type="ARBA" id="ARBA00009840"/>
    </source>
</evidence>
<gene>
    <name evidence="6" type="ORF">IAA37_01950</name>
</gene>
<feature type="coiled-coil region" evidence="5">
    <location>
        <begin position="244"/>
        <end position="271"/>
    </location>
</feature>
<evidence type="ECO:0000256" key="5">
    <source>
        <dbReference type="SAM" id="Coils"/>
    </source>
</evidence>
<evidence type="ECO:0000313" key="6">
    <source>
        <dbReference type="EMBL" id="HJB74422.1"/>
    </source>
</evidence>
<organism evidence="6 7">
    <name type="scientific">Candidatus Eubacterium faecale</name>
    <dbReference type="NCBI Taxonomy" id="2838568"/>
    <lineage>
        <taxon>Bacteria</taxon>
        <taxon>Bacillati</taxon>
        <taxon>Bacillota</taxon>
        <taxon>Clostridia</taxon>
        <taxon>Eubacteriales</taxon>
        <taxon>Eubacteriaceae</taxon>
        <taxon>Eubacterium</taxon>
    </lineage>
</organism>
<proteinExistence type="inferred from homology"/>
<dbReference type="GO" id="GO:0006310">
    <property type="term" value="P:DNA recombination"/>
    <property type="evidence" value="ECO:0007669"/>
    <property type="project" value="UniProtKB-KW"/>
</dbReference>
<evidence type="ECO:0000256" key="3">
    <source>
        <dbReference type="ARBA" id="ARBA00023054"/>
    </source>
</evidence>
<dbReference type="InterPro" id="IPR003798">
    <property type="entry name" value="DNA_recombination_RmuC"/>
</dbReference>
<protein>
    <submittedName>
        <fullName evidence="6">DNA recombination protein RmuC</fullName>
    </submittedName>
</protein>
<evidence type="ECO:0000256" key="1">
    <source>
        <dbReference type="ARBA" id="ARBA00003416"/>
    </source>
</evidence>
<keyword evidence="3 5" id="KW-0175">Coiled coil</keyword>
<comment type="similarity">
    <text evidence="2">Belongs to the RmuC family.</text>
</comment>
<dbReference type="AlphaFoldDB" id="A0A9D2MH22"/>
<keyword evidence="4" id="KW-0233">DNA recombination</keyword>
<comment type="caution">
    <text evidence="6">The sequence shown here is derived from an EMBL/GenBank/DDBJ whole genome shotgun (WGS) entry which is preliminary data.</text>
</comment>